<dbReference type="InterPro" id="IPR002312">
    <property type="entry name" value="Asp/Asn-tRNA-synth_IIb"/>
</dbReference>
<dbReference type="Proteomes" id="UP000231056">
    <property type="component" value="Unassembled WGS sequence"/>
</dbReference>
<dbReference type="Pfam" id="PF00152">
    <property type="entry name" value="tRNA-synt_2"/>
    <property type="match status" value="1"/>
</dbReference>
<evidence type="ECO:0000256" key="2">
    <source>
        <dbReference type="ARBA" id="ARBA00022741"/>
    </source>
</evidence>
<dbReference type="GO" id="GO:0004815">
    <property type="term" value="F:aspartate-tRNA ligase activity"/>
    <property type="evidence" value="ECO:0007669"/>
    <property type="project" value="TreeGrafter"/>
</dbReference>
<feature type="non-terminal residue" evidence="7">
    <location>
        <position position="1"/>
    </location>
</feature>
<dbReference type="PANTHER" id="PTHR22594:SF5">
    <property type="entry name" value="ASPARTATE--TRNA LIGASE, MITOCHONDRIAL"/>
    <property type="match status" value="1"/>
</dbReference>
<keyword evidence="5" id="KW-0030">Aminoacyl-tRNA synthetase</keyword>
<sequence>KPDLRKDKNDPKELAFSWTVDFPLFTEQSEEDFYHGSGKAKFAPSHHMFTAPHPDDIALLETDPMKVRGQQHDLILNGFEVGGGSMRIHDSEIQTKVFELIGFSKNQQKQFAHMLEAFSYGVPPHGGIAPGIDRLLMALLGEPSVRELIAFPASSGGKISVMEAPSNAADSQLSELGIEVSKNA</sequence>
<evidence type="ECO:0000313" key="7">
    <source>
        <dbReference type="EMBL" id="PIQ73438.1"/>
    </source>
</evidence>
<proteinExistence type="predicted"/>
<dbReference type="PROSITE" id="PS50862">
    <property type="entry name" value="AA_TRNA_LIGASE_II"/>
    <property type="match status" value="1"/>
</dbReference>
<dbReference type="InterPro" id="IPR006195">
    <property type="entry name" value="aa-tRNA-synth_II"/>
</dbReference>
<dbReference type="PRINTS" id="PR01042">
    <property type="entry name" value="TRNASYNTHASP"/>
</dbReference>
<protein>
    <recommendedName>
        <fullName evidence="6">Aminoacyl-transfer RNA synthetases class-II family profile domain-containing protein</fullName>
    </recommendedName>
</protein>
<dbReference type="SUPFAM" id="SSF55681">
    <property type="entry name" value="Class II aaRS and biotin synthetases"/>
    <property type="match status" value="1"/>
</dbReference>
<keyword evidence="4" id="KW-0648">Protein biosynthesis</keyword>
<evidence type="ECO:0000313" key="8">
    <source>
        <dbReference type="Proteomes" id="UP000231056"/>
    </source>
</evidence>
<organism evidence="7 8">
    <name type="scientific">Candidatus Roizmanbacteria bacterium CG11_big_fil_rev_8_21_14_0_20_36_8</name>
    <dbReference type="NCBI Taxonomy" id="1974856"/>
    <lineage>
        <taxon>Bacteria</taxon>
        <taxon>Candidatus Roizmaniibacteriota</taxon>
    </lineage>
</organism>
<keyword evidence="1" id="KW-0436">Ligase</keyword>
<gene>
    <name evidence="7" type="ORF">COV58_02505</name>
</gene>
<evidence type="ECO:0000256" key="5">
    <source>
        <dbReference type="ARBA" id="ARBA00023146"/>
    </source>
</evidence>
<keyword evidence="2" id="KW-0547">Nucleotide-binding</keyword>
<dbReference type="AlphaFoldDB" id="A0A2M6IU41"/>
<dbReference type="Gene3D" id="3.30.930.10">
    <property type="entry name" value="Bira Bifunctional Protein, Domain 2"/>
    <property type="match status" value="1"/>
</dbReference>
<name>A0A2M6IU41_9BACT</name>
<dbReference type="GO" id="GO:0005524">
    <property type="term" value="F:ATP binding"/>
    <property type="evidence" value="ECO:0007669"/>
    <property type="project" value="UniProtKB-KW"/>
</dbReference>
<keyword evidence="3" id="KW-0067">ATP-binding</keyword>
<comment type="caution">
    <text evidence="7">The sequence shown here is derived from an EMBL/GenBank/DDBJ whole genome shotgun (WGS) entry which is preliminary data.</text>
</comment>
<dbReference type="InterPro" id="IPR045864">
    <property type="entry name" value="aa-tRNA-synth_II/BPL/LPL"/>
</dbReference>
<dbReference type="GO" id="GO:0006422">
    <property type="term" value="P:aspartyl-tRNA aminoacylation"/>
    <property type="evidence" value="ECO:0007669"/>
    <property type="project" value="TreeGrafter"/>
</dbReference>
<dbReference type="EMBL" id="PCVM01000059">
    <property type="protein sequence ID" value="PIQ73438.1"/>
    <property type="molecule type" value="Genomic_DNA"/>
</dbReference>
<dbReference type="PANTHER" id="PTHR22594">
    <property type="entry name" value="ASPARTYL/LYSYL-TRNA SYNTHETASE"/>
    <property type="match status" value="1"/>
</dbReference>
<evidence type="ECO:0000259" key="6">
    <source>
        <dbReference type="PROSITE" id="PS50862"/>
    </source>
</evidence>
<accession>A0A2M6IU41</accession>
<reference evidence="7 8" key="1">
    <citation type="submission" date="2017-09" db="EMBL/GenBank/DDBJ databases">
        <title>Depth-based differentiation of microbial function through sediment-hosted aquifers and enrichment of novel symbionts in the deep terrestrial subsurface.</title>
        <authorList>
            <person name="Probst A.J."/>
            <person name="Ladd B."/>
            <person name="Jarett J.K."/>
            <person name="Geller-Mcgrath D.E."/>
            <person name="Sieber C.M."/>
            <person name="Emerson J.B."/>
            <person name="Anantharaman K."/>
            <person name="Thomas B.C."/>
            <person name="Malmstrom R."/>
            <person name="Stieglmeier M."/>
            <person name="Klingl A."/>
            <person name="Woyke T."/>
            <person name="Ryan C.M."/>
            <person name="Banfield J.F."/>
        </authorList>
    </citation>
    <scope>NUCLEOTIDE SEQUENCE [LARGE SCALE GENOMIC DNA]</scope>
    <source>
        <strain evidence="7">CG11_big_fil_rev_8_21_14_0_20_36_8</strain>
    </source>
</reference>
<dbReference type="InterPro" id="IPR004364">
    <property type="entry name" value="Aa-tRNA-synt_II"/>
</dbReference>
<evidence type="ECO:0000256" key="4">
    <source>
        <dbReference type="ARBA" id="ARBA00022917"/>
    </source>
</evidence>
<evidence type="ECO:0000256" key="3">
    <source>
        <dbReference type="ARBA" id="ARBA00022840"/>
    </source>
</evidence>
<feature type="domain" description="Aminoacyl-transfer RNA synthetases class-II family profile" evidence="6">
    <location>
        <begin position="77"/>
        <end position="152"/>
    </location>
</feature>
<evidence type="ECO:0000256" key="1">
    <source>
        <dbReference type="ARBA" id="ARBA00022598"/>
    </source>
</evidence>